<organism evidence="2 3">
    <name type="scientific">Haemaphysalis longicornis</name>
    <name type="common">Bush tick</name>
    <dbReference type="NCBI Taxonomy" id="44386"/>
    <lineage>
        <taxon>Eukaryota</taxon>
        <taxon>Metazoa</taxon>
        <taxon>Ecdysozoa</taxon>
        <taxon>Arthropoda</taxon>
        <taxon>Chelicerata</taxon>
        <taxon>Arachnida</taxon>
        <taxon>Acari</taxon>
        <taxon>Parasitiformes</taxon>
        <taxon>Ixodida</taxon>
        <taxon>Ixodoidea</taxon>
        <taxon>Ixodidae</taxon>
        <taxon>Haemaphysalinae</taxon>
        <taxon>Haemaphysalis</taxon>
    </lineage>
</organism>
<reference evidence="2 3" key="1">
    <citation type="journal article" date="2020" name="Cell">
        <title>Large-Scale Comparative Analyses of Tick Genomes Elucidate Their Genetic Diversity and Vector Capacities.</title>
        <authorList>
            <consortium name="Tick Genome and Microbiome Consortium (TIGMIC)"/>
            <person name="Jia N."/>
            <person name="Wang J."/>
            <person name="Shi W."/>
            <person name="Du L."/>
            <person name="Sun Y."/>
            <person name="Zhan W."/>
            <person name="Jiang J.F."/>
            <person name="Wang Q."/>
            <person name="Zhang B."/>
            <person name="Ji P."/>
            <person name="Bell-Sakyi L."/>
            <person name="Cui X.M."/>
            <person name="Yuan T.T."/>
            <person name="Jiang B.G."/>
            <person name="Yang W.F."/>
            <person name="Lam T.T."/>
            <person name="Chang Q.C."/>
            <person name="Ding S.J."/>
            <person name="Wang X.J."/>
            <person name="Zhu J.G."/>
            <person name="Ruan X.D."/>
            <person name="Zhao L."/>
            <person name="Wei J.T."/>
            <person name="Ye R.Z."/>
            <person name="Que T.C."/>
            <person name="Du C.H."/>
            <person name="Zhou Y.H."/>
            <person name="Cheng J.X."/>
            <person name="Dai P.F."/>
            <person name="Guo W.B."/>
            <person name="Han X.H."/>
            <person name="Huang E.J."/>
            <person name="Li L.F."/>
            <person name="Wei W."/>
            <person name="Gao Y.C."/>
            <person name="Liu J.Z."/>
            <person name="Shao H.Z."/>
            <person name="Wang X."/>
            <person name="Wang C.C."/>
            <person name="Yang T.C."/>
            <person name="Huo Q.B."/>
            <person name="Li W."/>
            <person name="Chen H.Y."/>
            <person name="Chen S.E."/>
            <person name="Zhou L.G."/>
            <person name="Ni X.B."/>
            <person name="Tian J.H."/>
            <person name="Sheng Y."/>
            <person name="Liu T."/>
            <person name="Pan Y.S."/>
            <person name="Xia L.Y."/>
            <person name="Li J."/>
            <person name="Zhao F."/>
            <person name="Cao W.C."/>
        </authorList>
    </citation>
    <scope>NUCLEOTIDE SEQUENCE [LARGE SCALE GENOMIC DNA]</scope>
    <source>
        <strain evidence="2">HaeL-2018</strain>
    </source>
</reference>
<dbReference type="SUPFAM" id="SSF63748">
    <property type="entry name" value="Tudor/PWWP/MBT"/>
    <property type="match status" value="1"/>
</dbReference>
<feature type="domain" description="Tudor" evidence="1">
    <location>
        <begin position="16"/>
        <end position="53"/>
    </location>
</feature>
<proteinExistence type="predicted"/>
<gene>
    <name evidence="2" type="ORF">HPB48_005044</name>
</gene>
<dbReference type="InterPro" id="IPR002999">
    <property type="entry name" value="Tudor"/>
</dbReference>
<dbReference type="Gene3D" id="2.30.30.140">
    <property type="match status" value="1"/>
</dbReference>
<evidence type="ECO:0000313" key="2">
    <source>
        <dbReference type="EMBL" id="KAH9373299.1"/>
    </source>
</evidence>
<dbReference type="VEuPathDB" id="VectorBase:HLOH_053514"/>
<sequence length="168" mass="18790">MDSIEIQALQMEMLVQFYRAIVHEVSANGNTCVVKFVDYGNHEEVLCSDVQTVSLAQWRAQVVDRPAVKRARHTRVRNTPPLASASRPLPLELSNSVSRRMSSLWVQYTLQRRASLSPDPRHSCLLGPLHLGPDHLPRRFTVTSVAAGSPKRSRSASVLFVHLVGWLA</sequence>
<dbReference type="Pfam" id="PF00567">
    <property type="entry name" value="TUDOR"/>
    <property type="match status" value="1"/>
</dbReference>
<keyword evidence="3" id="KW-1185">Reference proteome</keyword>
<evidence type="ECO:0000313" key="3">
    <source>
        <dbReference type="Proteomes" id="UP000821853"/>
    </source>
</evidence>
<evidence type="ECO:0000259" key="1">
    <source>
        <dbReference type="Pfam" id="PF00567"/>
    </source>
</evidence>
<dbReference type="OrthoDB" id="434939at2759"/>
<dbReference type="EMBL" id="JABSTR010000006">
    <property type="protein sequence ID" value="KAH9373299.1"/>
    <property type="molecule type" value="Genomic_DNA"/>
</dbReference>
<name>A0A9J6GDU6_HAELO</name>
<dbReference type="Proteomes" id="UP000821853">
    <property type="component" value="Chromosome 4"/>
</dbReference>
<accession>A0A9J6GDU6</accession>
<protein>
    <recommendedName>
        <fullName evidence="1">Tudor domain-containing protein</fullName>
    </recommendedName>
</protein>
<comment type="caution">
    <text evidence="2">The sequence shown here is derived from an EMBL/GenBank/DDBJ whole genome shotgun (WGS) entry which is preliminary data.</text>
</comment>
<dbReference type="AlphaFoldDB" id="A0A9J6GDU6"/>